<dbReference type="PANTHER" id="PTHR11814">
    <property type="entry name" value="SULFATE TRANSPORTER"/>
    <property type="match status" value="1"/>
</dbReference>
<comment type="caution">
    <text evidence="2">The sequence shown here is derived from an EMBL/GenBank/DDBJ whole genome shotgun (WGS) entry which is preliminary data.</text>
</comment>
<protein>
    <submittedName>
        <fullName evidence="2">Jg24190 protein</fullName>
    </submittedName>
</protein>
<dbReference type="EMBL" id="CAKXAJ010008751">
    <property type="protein sequence ID" value="CAH2210953.1"/>
    <property type="molecule type" value="Genomic_DNA"/>
</dbReference>
<evidence type="ECO:0000256" key="1">
    <source>
        <dbReference type="SAM" id="Phobius"/>
    </source>
</evidence>
<organism evidence="2 3">
    <name type="scientific">Pararge aegeria aegeria</name>
    <dbReference type="NCBI Taxonomy" id="348720"/>
    <lineage>
        <taxon>Eukaryota</taxon>
        <taxon>Metazoa</taxon>
        <taxon>Ecdysozoa</taxon>
        <taxon>Arthropoda</taxon>
        <taxon>Hexapoda</taxon>
        <taxon>Insecta</taxon>
        <taxon>Pterygota</taxon>
        <taxon>Neoptera</taxon>
        <taxon>Endopterygota</taxon>
        <taxon>Lepidoptera</taxon>
        <taxon>Glossata</taxon>
        <taxon>Ditrysia</taxon>
        <taxon>Papilionoidea</taxon>
        <taxon>Nymphalidae</taxon>
        <taxon>Satyrinae</taxon>
        <taxon>Satyrini</taxon>
        <taxon>Parargina</taxon>
        <taxon>Pararge</taxon>
    </lineage>
</organism>
<feature type="transmembrane region" description="Helical" evidence="1">
    <location>
        <begin position="25"/>
        <end position="43"/>
    </location>
</feature>
<dbReference type="AlphaFoldDB" id="A0A8S4QNZ4"/>
<sequence>MSQYVSNVLYLFQVWTGMYEHIGETRLWDTVLGVSCIIVLLLLRKVKDIKIGSEDDDKEGSMEKRSRLKAAVSQTLWFLSTTRNIFVVLVCAALAYYFDTKNQQPFVLTGNLTWYLECPSSFPFPQCLQYEYLQIKSE</sequence>
<accession>A0A8S4QNZ4</accession>
<name>A0A8S4QNZ4_9NEOP</name>
<keyword evidence="3" id="KW-1185">Reference proteome</keyword>
<dbReference type="InterPro" id="IPR001902">
    <property type="entry name" value="SLC26A/SulP_fam"/>
</dbReference>
<reference evidence="2" key="1">
    <citation type="submission" date="2022-03" db="EMBL/GenBank/DDBJ databases">
        <authorList>
            <person name="Lindestad O."/>
        </authorList>
    </citation>
    <scope>NUCLEOTIDE SEQUENCE</scope>
</reference>
<evidence type="ECO:0000313" key="3">
    <source>
        <dbReference type="Proteomes" id="UP000838756"/>
    </source>
</evidence>
<dbReference type="GO" id="GO:0016020">
    <property type="term" value="C:membrane"/>
    <property type="evidence" value="ECO:0007669"/>
    <property type="project" value="InterPro"/>
</dbReference>
<dbReference type="OrthoDB" id="288203at2759"/>
<keyword evidence="1" id="KW-1133">Transmembrane helix</keyword>
<keyword evidence="1" id="KW-0472">Membrane</keyword>
<dbReference type="Proteomes" id="UP000838756">
    <property type="component" value="Unassembled WGS sequence"/>
</dbReference>
<gene>
    <name evidence="2" type="primary">jg24190</name>
    <name evidence="2" type="ORF">PAEG_LOCUS2802</name>
</gene>
<keyword evidence="1" id="KW-0812">Transmembrane</keyword>
<evidence type="ECO:0000313" key="2">
    <source>
        <dbReference type="EMBL" id="CAH2210953.1"/>
    </source>
</evidence>
<proteinExistence type="predicted"/>
<dbReference type="GO" id="GO:0055085">
    <property type="term" value="P:transmembrane transport"/>
    <property type="evidence" value="ECO:0007669"/>
    <property type="project" value="InterPro"/>
</dbReference>
<feature type="transmembrane region" description="Helical" evidence="1">
    <location>
        <begin position="75"/>
        <end position="98"/>
    </location>
</feature>